<keyword evidence="2" id="KW-0472">Membrane</keyword>
<feature type="transmembrane region" description="Helical" evidence="2">
    <location>
        <begin position="307"/>
        <end position="325"/>
    </location>
</feature>
<keyword evidence="5" id="KW-1185">Reference proteome</keyword>
<evidence type="ECO:0000313" key="4">
    <source>
        <dbReference type="EMBL" id="QEH37172.1"/>
    </source>
</evidence>
<proteinExistence type="predicted"/>
<dbReference type="Pfam" id="PF07786">
    <property type="entry name" value="HGSNAT_cat"/>
    <property type="match status" value="1"/>
</dbReference>
<accession>A0A5B9W9B3</accession>
<protein>
    <recommendedName>
        <fullName evidence="3">Heparan-alpha-glucosaminide N-acetyltransferase catalytic domain-containing protein</fullName>
    </recommendedName>
</protein>
<dbReference type="Proteomes" id="UP000324233">
    <property type="component" value="Chromosome"/>
</dbReference>
<evidence type="ECO:0000313" key="5">
    <source>
        <dbReference type="Proteomes" id="UP000324233"/>
    </source>
</evidence>
<feature type="transmembrane region" description="Helical" evidence="2">
    <location>
        <begin position="386"/>
        <end position="409"/>
    </location>
</feature>
<evidence type="ECO:0000259" key="3">
    <source>
        <dbReference type="Pfam" id="PF07786"/>
    </source>
</evidence>
<keyword evidence="2" id="KW-0812">Transmembrane</keyword>
<dbReference type="KEGG" id="agv:OJF2_57590"/>
<dbReference type="PANTHER" id="PTHR40407:SF1">
    <property type="entry name" value="HEPARAN-ALPHA-GLUCOSAMINIDE N-ACETYLTRANSFERASE CATALYTIC DOMAIN-CONTAINING PROTEIN"/>
    <property type="match status" value="1"/>
</dbReference>
<organism evidence="4 5">
    <name type="scientific">Aquisphaera giovannonii</name>
    <dbReference type="NCBI Taxonomy" id="406548"/>
    <lineage>
        <taxon>Bacteria</taxon>
        <taxon>Pseudomonadati</taxon>
        <taxon>Planctomycetota</taxon>
        <taxon>Planctomycetia</taxon>
        <taxon>Isosphaerales</taxon>
        <taxon>Isosphaeraceae</taxon>
        <taxon>Aquisphaera</taxon>
    </lineage>
</organism>
<feature type="transmembrane region" description="Helical" evidence="2">
    <location>
        <begin position="346"/>
        <end position="366"/>
    </location>
</feature>
<feature type="transmembrane region" description="Helical" evidence="2">
    <location>
        <begin position="223"/>
        <end position="245"/>
    </location>
</feature>
<dbReference type="AlphaFoldDB" id="A0A5B9W9B3"/>
<evidence type="ECO:0000256" key="2">
    <source>
        <dbReference type="SAM" id="Phobius"/>
    </source>
</evidence>
<dbReference type="PANTHER" id="PTHR40407">
    <property type="entry name" value="MEMBRANE PROTEIN-LIKE PROTEIN"/>
    <property type="match status" value="1"/>
</dbReference>
<dbReference type="EMBL" id="CP042997">
    <property type="protein sequence ID" value="QEH37172.1"/>
    <property type="molecule type" value="Genomic_DNA"/>
</dbReference>
<feature type="transmembrane region" description="Helical" evidence="2">
    <location>
        <begin position="89"/>
        <end position="109"/>
    </location>
</feature>
<feature type="domain" description="Heparan-alpha-glucosaminide N-acetyltransferase catalytic" evidence="3">
    <location>
        <begin position="43"/>
        <end position="256"/>
    </location>
</feature>
<feature type="transmembrane region" description="Helical" evidence="2">
    <location>
        <begin position="176"/>
        <end position="194"/>
    </location>
</feature>
<feature type="transmembrane region" description="Helical" evidence="2">
    <location>
        <begin position="257"/>
        <end position="276"/>
    </location>
</feature>
<feature type="region of interest" description="Disordered" evidence="1">
    <location>
        <begin position="1"/>
        <end position="37"/>
    </location>
</feature>
<sequence length="427" mass="45896">MIDSPSMRVPNRINIRSRTDLKKDATPSPGPVAPTTSKMRASRLDGLDLLRGAVMVLMVLDHTRDYFGDATVNPTDLATTTPALFLTRWVTHFCAPVFALLAGAGAYLAGARGRPRAGLAWFLATRGLWLIFLEVTVVRLGLFFDLVSPPIILTVLWSIGASFVALAGLCFLPSRVVGALGLLLIATHGLADRFPPGSDAPSMIRAAYTILLRPGFLPVPGGVAMLVGYPLLPWLGVVAAGYGFGELAGLDPGRRPRVMAALGLLLMASFVGLRAWGMYGEPRPWEEGATPALTALSFLNCTKQPPSPLFVLMTLGPAILGLAAADRFGVRAPAGRALVTLGRVPLFYYLLQWYVIHGLAVLYGLARGLPVGWLFSAAALDRPPPGWTLSIPELYVAWAIVVAILYLPCRWYAGFKSRHPGGWLSYL</sequence>
<gene>
    <name evidence="4" type="ORF">OJF2_57590</name>
</gene>
<name>A0A5B9W9B3_9BACT</name>
<dbReference type="InterPro" id="IPR012429">
    <property type="entry name" value="HGSNAT_cat"/>
</dbReference>
<evidence type="ECO:0000256" key="1">
    <source>
        <dbReference type="SAM" id="MobiDB-lite"/>
    </source>
</evidence>
<feature type="transmembrane region" description="Helical" evidence="2">
    <location>
        <begin position="150"/>
        <end position="169"/>
    </location>
</feature>
<feature type="transmembrane region" description="Helical" evidence="2">
    <location>
        <begin position="121"/>
        <end position="144"/>
    </location>
</feature>
<keyword evidence="2" id="KW-1133">Transmembrane helix</keyword>
<reference evidence="4 5" key="1">
    <citation type="submission" date="2019-08" db="EMBL/GenBank/DDBJ databases">
        <title>Deep-cultivation of Planctomycetes and their phenomic and genomic characterization uncovers novel biology.</title>
        <authorList>
            <person name="Wiegand S."/>
            <person name="Jogler M."/>
            <person name="Boedeker C."/>
            <person name="Pinto D."/>
            <person name="Vollmers J."/>
            <person name="Rivas-Marin E."/>
            <person name="Kohn T."/>
            <person name="Peeters S.H."/>
            <person name="Heuer A."/>
            <person name="Rast P."/>
            <person name="Oberbeckmann S."/>
            <person name="Bunk B."/>
            <person name="Jeske O."/>
            <person name="Meyerdierks A."/>
            <person name="Storesund J.E."/>
            <person name="Kallscheuer N."/>
            <person name="Luecker S."/>
            <person name="Lage O.M."/>
            <person name="Pohl T."/>
            <person name="Merkel B.J."/>
            <person name="Hornburger P."/>
            <person name="Mueller R.-W."/>
            <person name="Bruemmer F."/>
            <person name="Labrenz M."/>
            <person name="Spormann A.M."/>
            <person name="Op den Camp H."/>
            <person name="Overmann J."/>
            <person name="Amann R."/>
            <person name="Jetten M.S.M."/>
            <person name="Mascher T."/>
            <person name="Medema M.H."/>
            <person name="Devos D.P."/>
            <person name="Kaster A.-K."/>
            <person name="Ovreas L."/>
            <person name="Rohde M."/>
            <person name="Galperin M.Y."/>
            <person name="Jogler C."/>
        </authorList>
    </citation>
    <scope>NUCLEOTIDE SEQUENCE [LARGE SCALE GENOMIC DNA]</scope>
    <source>
        <strain evidence="4 5">OJF2</strain>
    </source>
</reference>